<evidence type="ECO:0000313" key="3">
    <source>
        <dbReference type="Proteomes" id="UP000735302"/>
    </source>
</evidence>
<name>A0AAV3YGP3_9GAST</name>
<feature type="domain" description="NIDO" evidence="1">
    <location>
        <begin position="119"/>
        <end position="194"/>
    </location>
</feature>
<comment type="caution">
    <text evidence="2">The sequence shown here is derived from an EMBL/GenBank/DDBJ whole genome shotgun (WGS) entry which is preliminary data.</text>
</comment>
<dbReference type="InterPro" id="IPR003886">
    <property type="entry name" value="NIDO_dom"/>
</dbReference>
<evidence type="ECO:0000313" key="2">
    <source>
        <dbReference type="EMBL" id="GFN81468.1"/>
    </source>
</evidence>
<evidence type="ECO:0000259" key="1">
    <source>
        <dbReference type="Pfam" id="PF06119"/>
    </source>
</evidence>
<organism evidence="2 3">
    <name type="scientific">Plakobranchus ocellatus</name>
    <dbReference type="NCBI Taxonomy" id="259542"/>
    <lineage>
        <taxon>Eukaryota</taxon>
        <taxon>Metazoa</taxon>
        <taxon>Spiralia</taxon>
        <taxon>Lophotrochozoa</taxon>
        <taxon>Mollusca</taxon>
        <taxon>Gastropoda</taxon>
        <taxon>Heterobranchia</taxon>
        <taxon>Euthyneura</taxon>
        <taxon>Panpulmonata</taxon>
        <taxon>Sacoglossa</taxon>
        <taxon>Placobranchoidea</taxon>
        <taxon>Plakobranchidae</taxon>
        <taxon>Plakobranchus</taxon>
    </lineage>
</organism>
<sequence length="218" mass="24423">MSKKSSNPKCNLVSKDEQIKQVTKFKYLGYLITSDGRCASEISKRIAMAKDTFQKMKPILANRNMSMTTKIRLSTDDCIIISFGEREINQQNFSDLIRLPAISACCFGARQSLPNEKANPVLYRLSSETADLDSLRTVTKRLDCFPSSFWPSYVLIVTWTSVVDNNSLYKDSRVMTFQTVMATDGSHSIALFTHEAAPGPVSDSSALDGNTNMSYWVR</sequence>
<reference evidence="2 3" key="1">
    <citation type="journal article" date="2021" name="Elife">
        <title>Chloroplast acquisition without the gene transfer in kleptoplastic sea slugs, Plakobranchus ocellatus.</title>
        <authorList>
            <person name="Maeda T."/>
            <person name="Takahashi S."/>
            <person name="Yoshida T."/>
            <person name="Shimamura S."/>
            <person name="Takaki Y."/>
            <person name="Nagai Y."/>
            <person name="Toyoda A."/>
            <person name="Suzuki Y."/>
            <person name="Arimoto A."/>
            <person name="Ishii H."/>
            <person name="Satoh N."/>
            <person name="Nishiyama T."/>
            <person name="Hasebe M."/>
            <person name="Maruyama T."/>
            <person name="Minagawa J."/>
            <person name="Obokata J."/>
            <person name="Shigenobu S."/>
        </authorList>
    </citation>
    <scope>NUCLEOTIDE SEQUENCE [LARGE SCALE GENOMIC DNA]</scope>
</reference>
<gene>
    <name evidence="2" type="ORF">PoB_000797400</name>
</gene>
<accession>A0AAV3YGP3</accession>
<protein>
    <submittedName>
        <fullName evidence="2">Craniofacial development protein 2</fullName>
    </submittedName>
</protein>
<proteinExistence type="predicted"/>
<dbReference type="EMBL" id="BLXT01000924">
    <property type="protein sequence ID" value="GFN81468.1"/>
    <property type="molecule type" value="Genomic_DNA"/>
</dbReference>
<dbReference type="Pfam" id="PF06119">
    <property type="entry name" value="NIDO"/>
    <property type="match status" value="1"/>
</dbReference>
<dbReference type="AlphaFoldDB" id="A0AAV3YGP3"/>
<dbReference type="GO" id="GO:0007160">
    <property type="term" value="P:cell-matrix adhesion"/>
    <property type="evidence" value="ECO:0007669"/>
    <property type="project" value="InterPro"/>
</dbReference>
<keyword evidence="3" id="KW-1185">Reference proteome</keyword>
<dbReference type="Proteomes" id="UP000735302">
    <property type="component" value="Unassembled WGS sequence"/>
</dbReference>